<dbReference type="GO" id="GO:0005769">
    <property type="term" value="C:early endosome"/>
    <property type="evidence" value="ECO:0007669"/>
    <property type="project" value="UniProtKB-ARBA"/>
</dbReference>
<evidence type="ECO:0000313" key="27">
    <source>
        <dbReference type="Proteomes" id="UP000694402"/>
    </source>
</evidence>
<dbReference type="Pfam" id="PF00069">
    <property type="entry name" value="Pkinase"/>
    <property type="match status" value="1"/>
</dbReference>
<dbReference type="EC" id="2.7.12.2" evidence="15"/>
<dbReference type="FunFam" id="3.30.200.20:FF:000100">
    <property type="entry name" value="Dual specificity mitogen-activated protein kinase kinase 1"/>
    <property type="match status" value="1"/>
</dbReference>
<dbReference type="SUPFAM" id="SSF56112">
    <property type="entry name" value="Protein kinase-like (PK-like)"/>
    <property type="match status" value="1"/>
</dbReference>
<feature type="region of interest" description="Disordered" evidence="24">
    <location>
        <begin position="285"/>
        <end position="308"/>
    </location>
</feature>
<keyword evidence="4" id="KW-0963">Cytoplasm</keyword>
<name>A0AAZ3SKW4_ONCTS</name>
<evidence type="ECO:0000256" key="6">
    <source>
        <dbReference type="ARBA" id="ARBA00022553"/>
    </source>
</evidence>
<protein>
    <recommendedName>
        <fullName evidence="16">Dual specificity mitogen-activated protein kinase kinase 1</fullName>
        <ecNumber evidence="15">2.7.12.2</ecNumber>
    </recommendedName>
    <alternativeName>
        <fullName evidence="18">ERK activator kinase 1</fullName>
    </alternativeName>
    <alternativeName>
        <fullName evidence="17">MAPK/ERK kinase 1</fullName>
    </alternativeName>
</protein>
<evidence type="ECO:0000256" key="24">
    <source>
        <dbReference type="SAM" id="MobiDB-lite"/>
    </source>
</evidence>
<dbReference type="Ensembl" id="ENSOTST00005152709.1">
    <property type="protein sequence ID" value="ENSOTSP00005153752.1"/>
    <property type="gene ID" value="ENSOTSG00005000083.2"/>
</dbReference>
<dbReference type="InterPro" id="IPR008271">
    <property type="entry name" value="Ser/Thr_kinase_AS"/>
</dbReference>
<reference evidence="26" key="2">
    <citation type="submission" date="2025-08" db="UniProtKB">
        <authorList>
            <consortium name="Ensembl"/>
        </authorList>
    </citation>
    <scope>IDENTIFICATION</scope>
</reference>
<evidence type="ECO:0000256" key="13">
    <source>
        <dbReference type="ARBA" id="ARBA00023242"/>
    </source>
</evidence>
<evidence type="ECO:0000256" key="8">
    <source>
        <dbReference type="ARBA" id="ARBA00022741"/>
    </source>
</evidence>
<organism evidence="26 27">
    <name type="scientific">Oncorhynchus tshawytscha</name>
    <name type="common">Chinook salmon</name>
    <name type="synonym">Salmo tshawytscha</name>
    <dbReference type="NCBI Taxonomy" id="74940"/>
    <lineage>
        <taxon>Eukaryota</taxon>
        <taxon>Metazoa</taxon>
        <taxon>Chordata</taxon>
        <taxon>Craniata</taxon>
        <taxon>Vertebrata</taxon>
        <taxon>Euteleostomi</taxon>
        <taxon>Actinopterygii</taxon>
        <taxon>Neopterygii</taxon>
        <taxon>Teleostei</taxon>
        <taxon>Protacanthopterygii</taxon>
        <taxon>Salmoniformes</taxon>
        <taxon>Salmonidae</taxon>
        <taxon>Salmoninae</taxon>
        <taxon>Oncorhynchus</taxon>
    </lineage>
</organism>
<dbReference type="SMART" id="SM00220">
    <property type="entry name" value="S_TKc"/>
    <property type="match status" value="1"/>
</dbReference>
<dbReference type="GO" id="GO:0004713">
    <property type="term" value="F:protein tyrosine kinase activity"/>
    <property type="evidence" value="ECO:0007669"/>
    <property type="project" value="UniProtKB-KW"/>
</dbReference>
<dbReference type="PROSITE" id="PS00108">
    <property type="entry name" value="PROTEIN_KINASE_ST"/>
    <property type="match status" value="1"/>
</dbReference>
<keyword evidence="5 23" id="KW-0723">Serine/threonine-protein kinase</keyword>
<keyword evidence="9" id="KW-0418">Kinase</keyword>
<keyword evidence="27" id="KW-1185">Reference proteome</keyword>
<dbReference type="GO" id="GO:0005524">
    <property type="term" value="F:ATP binding"/>
    <property type="evidence" value="ECO:0007669"/>
    <property type="project" value="UniProtKB-UniRule"/>
</dbReference>
<proteinExistence type="inferred from homology"/>
<dbReference type="GeneTree" id="ENSGT00940000153487"/>
<accession>A0AAZ3SKW4</accession>
<evidence type="ECO:0000256" key="1">
    <source>
        <dbReference type="ARBA" id="ARBA00004123"/>
    </source>
</evidence>
<evidence type="ECO:0000256" key="17">
    <source>
        <dbReference type="ARBA" id="ARBA00042276"/>
    </source>
</evidence>
<evidence type="ECO:0000259" key="25">
    <source>
        <dbReference type="PROSITE" id="PS50011"/>
    </source>
</evidence>
<dbReference type="PANTHER" id="PTHR47448">
    <property type="entry name" value="DUAL SPECIFICITY MITOGEN-ACTIVATED PROTEIN KINASE KINASE DSOR1-LIKE PROTEIN"/>
    <property type="match status" value="1"/>
</dbReference>
<dbReference type="InterPro" id="IPR011009">
    <property type="entry name" value="Kinase-like_dom_sf"/>
</dbReference>
<dbReference type="GO" id="GO:0005925">
    <property type="term" value="C:focal adhesion"/>
    <property type="evidence" value="ECO:0007669"/>
    <property type="project" value="UniProtKB-ARBA"/>
</dbReference>
<dbReference type="InterPro" id="IPR050915">
    <property type="entry name" value="MAP_kinase_kinase"/>
</dbReference>
<feature type="region of interest" description="Disordered" evidence="24">
    <location>
        <begin position="1"/>
        <end position="27"/>
    </location>
</feature>
<evidence type="ECO:0000256" key="19">
    <source>
        <dbReference type="ARBA" id="ARBA00049014"/>
    </source>
</evidence>
<comment type="catalytic activity">
    <reaction evidence="20">
        <text>L-threonyl-[protein] + ATP = O-phospho-L-threonyl-[protein] + ADP + H(+)</text>
        <dbReference type="Rhea" id="RHEA:46608"/>
        <dbReference type="Rhea" id="RHEA-COMP:11060"/>
        <dbReference type="Rhea" id="RHEA-COMP:11605"/>
        <dbReference type="ChEBI" id="CHEBI:15378"/>
        <dbReference type="ChEBI" id="CHEBI:30013"/>
        <dbReference type="ChEBI" id="CHEBI:30616"/>
        <dbReference type="ChEBI" id="CHEBI:61977"/>
        <dbReference type="ChEBI" id="CHEBI:456216"/>
        <dbReference type="EC" id="2.7.12.2"/>
    </reaction>
</comment>
<dbReference type="Gene3D" id="1.10.510.10">
    <property type="entry name" value="Transferase(Phosphotransferase) domain 1"/>
    <property type="match status" value="1"/>
</dbReference>
<sequence length="388" mass="42977">MQKRRKPEPIQLNPIPDGNTVNGTGATETNLEALQKKLEELELDEQQRKRLEAFLTQKQKVGELKDHDMEKICELGAGNGGVVFKVSHRPSGLIMARKLIHLEIKPAIRNQIIRELQVLHECNSPYIVGFYGAFYSDGEISICMEHMDGGSLDQSLKKAGKIPEQILGKVSIAVIKGLSYLREKHKIMHRDVKPSNILVNSRGEIKLCDFGVSGQLIDSMANSFVGTRSYMSPERLQGTHYSVQSDIWSMGLSLVEMAVGRFPIPPPDTRELEIIFGFPVEGDACSSDTTSPKPIPPGQPGSSCGPDSRPPMAIFELLDYIVNEVSKDLGFWGPFDLIKNPADRADLKQLMVHQFIKQSEAEEVDFAGWLCSTIGLNQPVTPTHSVGM</sequence>
<comment type="catalytic activity">
    <reaction evidence="21">
        <text>L-tyrosyl-[protein] + ATP = O-phospho-L-tyrosyl-[protein] + ADP + H(+)</text>
        <dbReference type="Rhea" id="RHEA:10596"/>
        <dbReference type="Rhea" id="RHEA-COMP:10136"/>
        <dbReference type="Rhea" id="RHEA-COMP:20101"/>
        <dbReference type="ChEBI" id="CHEBI:15378"/>
        <dbReference type="ChEBI" id="CHEBI:30616"/>
        <dbReference type="ChEBI" id="CHEBI:46858"/>
        <dbReference type="ChEBI" id="CHEBI:61978"/>
        <dbReference type="ChEBI" id="CHEBI:456216"/>
        <dbReference type="EC" id="2.7.12.2"/>
    </reaction>
</comment>
<keyword evidence="7" id="KW-0808">Transferase</keyword>
<evidence type="ECO:0000256" key="7">
    <source>
        <dbReference type="ARBA" id="ARBA00022679"/>
    </source>
</evidence>
<dbReference type="GO" id="GO:2000641">
    <property type="term" value="P:regulation of early endosome to late endosome transport"/>
    <property type="evidence" value="ECO:0007669"/>
    <property type="project" value="UniProtKB-ARBA"/>
</dbReference>
<dbReference type="InterPro" id="IPR000719">
    <property type="entry name" value="Prot_kinase_dom"/>
</dbReference>
<dbReference type="GO" id="GO:0032872">
    <property type="term" value="P:regulation of stress-activated MAPK cascade"/>
    <property type="evidence" value="ECO:0007669"/>
    <property type="project" value="UniProtKB-ARBA"/>
</dbReference>
<evidence type="ECO:0000256" key="18">
    <source>
        <dbReference type="ARBA" id="ARBA00042350"/>
    </source>
</evidence>
<evidence type="ECO:0000256" key="15">
    <source>
        <dbReference type="ARBA" id="ARBA00038999"/>
    </source>
</evidence>
<evidence type="ECO:0000256" key="12">
    <source>
        <dbReference type="ARBA" id="ARBA00023212"/>
    </source>
</evidence>
<evidence type="ECO:0000256" key="3">
    <source>
        <dbReference type="ARBA" id="ARBA00004317"/>
    </source>
</evidence>
<evidence type="ECO:0000256" key="22">
    <source>
        <dbReference type="PROSITE-ProRule" id="PRU10141"/>
    </source>
</evidence>
<comment type="similarity">
    <text evidence="14">Belongs to the protein kinase superfamily. STE Ser/Thr protein kinase family. MAP kinase kinase subfamily.</text>
</comment>
<evidence type="ECO:0000256" key="2">
    <source>
        <dbReference type="ARBA" id="ARBA00004300"/>
    </source>
</evidence>
<evidence type="ECO:0000256" key="10">
    <source>
        <dbReference type="ARBA" id="ARBA00022840"/>
    </source>
</evidence>
<evidence type="ECO:0000256" key="5">
    <source>
        <dbReference type="ARBA" id="ARBA00022527"/>
    </source>
</evidence>
<dbReference type="GO" id="GO:0005813">
    <property type="term" value="C:centrosome"/>
    <property type="evidence" value="ECO:0007669"/>
    <property type="project" value="UniProtKB-SubCell"/>
</dbReference>
<evidence type="ECO:0000256" key="16">
    <source>
        <dbReference type="ARBA" id="ARBA00040618"/>
    </source>
</evidence>
<evidence type="ECO:0000256" key="11">
    <source>
        <dbReference type="ARBA" id="ARBA00023137"/>
    </source>
</evidence>
<feature type="domain" description="Protein kinase" evidence="25">
    <location>
        <begin position="69"/>
        <end position="356"/>
    </location>
</feature>
<dbReference type="GO" id="GO:0090170">
    <property type="term" value="P:regulation of Golgi inheritance"/>
    <property type="evidence" value="ECO:0007669"/>
    <property type="project" value="UniProtKB-ARBA"/>
</dbReference>
<keyword evidence="6" id="KW-0597">Phosphoprotein</keyword>
<keyword evidence="8 22" id="KW-0547">Nucleotide-binding</keyword>
<comment type="subcellular location">
    <subcellularLocation>
        <location evidence="2">Cytoplasm</location>
        <location evidence="2">Cytoskeleton</location>
        <location evidence="2">Microtubule organizing center</location>
        <location evidence="2">Centrosome</location>
    </subcellularLocation>
    <subcellularLocation>
        <location evidence="3">Cytoplasm</location>
        <location evidence="3">Cytoskeleton</location>
        <location evidence="3">Microtubule organizing center</location>
        <location evidence="3">Spindle pole body</location>
    </subcellularLocation>
    <subcellularLocation>
        <location evidence="1">Nucleus</location>
    </subcellularLocation>
</comment>
<feature type="binding site" evidence="22">
    <location>
        <position position="98"/>
    </location>
    <ligand>
        <name>ATP</name>
        <dbReference type="ChEBI" id="CHEBI:30616"/>
    </ligand>
</feature>
<dbReference type="AlphaFoldDB" id="A0AAZ3SKW4"/>
<comment type="catalytic activity">
    <reaction evidence="19">
        <text>L-seryl-[protein] + ATP = O-phospho-L-seryl-[protein] + ADP + H(+)</text>
        <dbReference type="Rhea" id="RHEA:17989"/>
        <dbReference type="Rhea" id="RHEA-COMP:9863"/>
        <dbReference type="Rhea" id="RHEA-COMP:11604"/>
        <dbReference type="ChEBI" id="CHEBI:15378"/>
        <dbReference type="ChEBI" id="CHEBI:29999"/>
        <dbReference type="ChEBI" id="CHEBI:30616"/>
        <dbReference type="ChEBI" id="CHEBI:83421"/>
        <dbReference type="ChEBI" id="CHEBI:456216"/>
        <dbReference type="EC" id="2.7.12.2"/>
    </reaction>
</comment>
<dbReference type="PROSITE" id="PS00107">
    <property type="entry name" value="PROTEIN_KINASE_ATP"/>
    <property type="match status" value="1"/>
</dbReference>
<evidence type="ECO:0000313" key="26">
    <source>
        <dbReference type="Ensembl" id="ENSOTSP00005153752.1"/>
    </source>
</evidence>
<dbReference type="GO" id="GO:0005634">
    <property type="term" value="C:nucleus"/>
    <property type="evidence" value="ECO:0007669"/>
    <property type="project" value="UniProtKB-SubCell"/>
</dbReference>
<dbReference type="GO" id="GO:0005739">
    <property type="term" value="C:mitochondrion"/>
    <property type="evidence" value="ECO:0007669"/>
    <property type="project" value="UniProtKB-ARBA"/>
</dbReference>
<evidence type="ECO:0000256" key="14">
    <source>
        <dbReference type="ARBA" id="ARBA00038035"/>
    </source>
</evidence>
<dbReference type="Proteomes" id="UP000694402">
    <property type="component" value="Unassembled WGS sequence"/>
</dbReference>
<evidence type="ECO:0000256" key="20">
    <source>
        <dbReference type="ARBA" id="ARBA00049299"/>
    </source>
</evidence>
<dbReference type="GO" id="GO:0005829">
    <property type="term" value="C:cytosol"/>
    <property type="evidence" value="ECO:0007669"/>
    <property type="project" value="UniProtKB-ARBA"/>
</dbReference>
<dbReference type="InterPro" id="IPR017441">
    <property type="entry name" value="Protein_kinase_ATP_BS"/>
</dbReference>
<dbReference type="GO" id="GO:0004708">
    <property type="term" value="F:MAP kinase kinase activity"/>
    <property type="evidence" value="ECO:0007669"/>
    <property type="project" value="UniProtKB-EC"/>
</dbReference>
<evidence type="ECO:0000256" key="23">
    <source>
        <dbReference type="RuleBase" id="RU000304"/>
    </source>
</evidence>
<dbReference type="PROSITE" id="PS50011">
    <property type="entry name" value="PROTEIN_KINASE_DOM"/>
    <property type="match status" value="1"/>
</dbReference>
<dbReference type="FunFam" id="1.10.510.10:FF:000115">
    <property type="entry name" value="Dual specificity mitogen-activated protein kinase kinase 1"/>
    <property type="match status" value="1"/>
</dbReference>
<keyword evidence="13" id="KW-0539">Nucleus</keyword>
<keyword evidence="11" id="KW-0829">Tyrosine-protein kinase</keyword>
<dbReference type="GO" id="GO:0004674">
    <property type="term" value="F:protein serine/threonine kinase activity"/>
    <property type="evidence" value="ECO:0007669"/>
    <property type="project" value="UniProtKB-KW"/>
</dbReference>
<evidence type="ECO:0000256" key="4">
    <source>
        <dbReference type="ARBA" id="ARBA00022490"/>
    </source>
</evidence>
<dbReference type="PANTHER" id="PTHR47448:SF2">
    <property type="entry name" value="MITOGEN-ACTIVATED PROTEIN KINASE KINASE 1"/>
    <property type="match status" value="1"/>
</dbReference>
<evidence type="ECO:0000256" key="9">
    <source>
        <dbReference type="ARBA" id="ARBA00022777"/>
    </source>
</evidence>
<reference evidence="27" key="1">
    <citation type="journal article" date="2018" name="PLoS ONE">
        <title>Chinook salmon (Oncorhynchus tshawytscha) genome and transcriptome.</title>
        <authorList>
            <person name="Christensen K.A."/>
            <person name="Leong J.S."/>
            <person name="Sakhrani D."/>
            <person name="Biagi C.A."/>
            <person name="Minkley D.R."/>
            <person name="Withler R.E."/>
            <person name="Rondeau E.B."/>
            <person name="Koop B.F."/>
            <person name="Devlin R.H."/>
        </authorList>
    </citation>
    <scope>NUCLEOTIDE SEQUENCE [LARGE SCALE GENOMIC DNA]</scope>
</reference>
<keyword evidence="12" id="KW-0206">Cytoskeleton</keyword>
<evidence type="ECO:0000256" key="21">
    <source>
        <dbReference type="ARBA" id="ARBA00051693"/>
    </source>
</evidence>
<dbReference type="GO" id="GO:0005770">
    <property type="term" value="C:late endosome"/>
    <property type="evidence" value="ECO:0007669"/>
    <property type="project" value="UniProtKB-ARBA"/>
</dbReference>
<dbReference type="Gene3D" id="3.30.200.20">
    <property type="entry name" value="Phosphorylase Kinase, domain 1"/>
    <property type="match status" value="1"/>
</dbReference>
<keyword evidence="10 22" id="KW-0067">ATP-binding</keyword>
<reference evidence="26" key="3">
    <citation type="submission" date="2025-09" db="UniProtKB">
        <authorList>
            <consortium name="Ensembl"/>
        </authorList>
    </citation>
    <scope>IDENTIFICATION</scope>
</reference>
<gene>
    <name evidence="26" type="primary">map2k1</name>
</gene>